<accession>A0A2T3A4Z2</accession>
<evidence type="ECO:0000313" key="3">
    <source>
        <dbReference type="Proteomes" id="UP000241462"/>
    </source>
</evidence>
<dbReference type="Proteomes" id="UP000241462">
    <property type="component" value="Unassembled WGS sequence"/>
</dbReference>
<evidence type="ECO:0000256" key="1">
    <source>
        <dbReference type="SAM" id="SignalP"/>
    </source>
</evidence>
<protein>
    <submittedName>
        <fullName evidence="2">Uncharacterized protein</fullName>
    </submittedName>
</protein>
<dbReference type="OrthoDB" id="5102830at2759"/>
<sequence>MHFSHYGAVLGLLGLAVEASPTMQRDLVSKSEDKLNLARTSSGTCSCDLTQSWTDKVLYSGVIAAATDAAAAVDLGIALPEASVAGSVDLSCGSDFLLAPKVKIDLGGIQSYLKVSLDATAGVSESVNLFSNLDLSLAVPGLVETDIQVGVALDLVFSVSAALDIDTTFNIQFPEGCYIELDVLTQTIINSDLTGLIVESTPLSIGSFISLEEDIDFGVALRLRAGLGVAAGIDVVGIDIGAGAMISLWANLFEYTTTFSKGSSSSSCSAADAFSLTAGLLVDLDFELGAEVDLSLAPSVIVTLATAATETVTVSIGAGSSWSWPWISGSGTASGSGSGT</sequence>
<feature type="signal peptide" evidence="1">
    <location>
        <begin position="1"/>
        <end position="19"/>
    </location>
</feature>
<evidence type="ECO:0000313" key="2">
    <source>
        <dbReference type="EMBL" id="PSR82900.1"/>
    </source>
</evidence>
<proteinExistence type="predicted"/>
<gene>
    <name evidence="2" type="ORF">BD289DRAFT_454025</name>
</gene>
<feature type="non-terminal residue" evidence="2">
    <location>
        <position position="340"/>
    </location>
</feature>
<name>A0A2T3A4Z2_9PEZI</name>
<dbReference type="AlphaFoldDB" id="A0A2T3A4Z2"/>
<dbReference type="EMBL" id="KZ678467">
    <property type="protein sequence ID" value="PSR82900.1"/>
    <property type="molecule type" value="Genomic_DNA"/>
</dbReference>
<dbReference type="InParanoid" id="A0A2T3A4Z2"/>
<dbReference type="STRING" id="2025994.A0A2T3A4Z2"/>
<keyword evidence="1" id="KW-0732">Signal</keyword>
<reference evidence="2 3" key="1">
    <citation type="journal article" date="2018" name="Mycol. Prog.">
        <title>Coniella lustricola, a new species from submerged detritus.</title>
        <authorList>
            <person name="Raudabaugh D.B."/>
            <person name="Iturriaga T."/>
            <person name="Carver A."/>
            <person name="Mondo S."/>
            <person name="Pangilinan J."/>
            <person name="Lipzen A."/>
            <person name="He G."/>
            <person name="Amirebrahimi M."/>
            <person name="Grigoriev I.V."/>
            <person name="Miller A.N."/>
        </authorList>
    </citation>
    <scope>NUCLEOTIDE SEQUENCE [LARGE SCALE GENOMIC DNA]</scope>
    <source>
        <strain evidence="2 3">B22-T-1</strain>
    </source>
</reference>
<feature type="chain" id="PRO_5015604790" evidence="1">
    <location>
        <begin position="20"/>
        <end position="340"/>
    </location>
</feature>
<keyword evidence="3" id="KW-1185">Reference proteome</keyword>
<organism evidence="2 3">
    <name type="scientific">Coniella lustricola</name>
    <dbReference type="NCBI Taxonomy" id="2025994"/>
    <lineage>
        <taxon>Eukaryota</taxon>
        <taxon>Fungi</taxon>
        <taxon>Dikarya</taxon>
        <taxon>Ascomycota</taxon>
        <taxon>Pezizomycotina</taxon>
        <taxon>Sordariomycetes</taxon>
        <taxon>Sordariomycetidae</taxon>
        <taxon>Diaporthales</taxon>
        <taxon>Schizoparmaceae</taxon>
        <taxon>Coniella</taxon>
    </lineage>
</organism>